<keyword evidence="5 12" id="KW-0812">Transmembrane</keyword>
<evidence type="ECO:0000256" key="5">
    <source>
        <dbReference type="ARBA" id="ARBA00022692"/>
    </source>
</evidence>
<comment type="subcellular location">
    <subcellularLocation>
        <location evidence="1 12">Mitochondrion membrane</location>
        <topology evidence="1 12">Single-pass membrane protein</topology>
    </subcellularLocation>
</comment>
<dbReference type="PANTHER" id="PTHR39937">
    <property type="entry name" value="ATP SYNTHASE PROTEIN 8"/>
    <property type="match status" value="1"/>
</dbReference>
<evidence type="ECO:0000256" key="13">
    <source>
        <dbReference type="SAM" id="Phobius"/>
    </source>
</evidence>
<dbReference type="GO" id="GO:0015986">
    <property type="term" value="P:proton motive force-driven ATP synthesis"/>
    <property type="evidence" value="ECO:0007669"/>
    <property type="project" value="InterPro"/>
</dbReference>
<evidence type="ECO:0000256" key="7">
    <source>
        <dbReference type="ARBA" id="ARBA00022989"/>
    </source>
</evidence>
<name>A0A0S2A2S8_9NEOB</name>
<dbReference type="EMBL" id="KT221610">
    <property type="protein sequence ID" value="ALN11493.1"/>
    <property type="molecule type" value="Genomic_DNA"/>
</dbReference>
<protein>
    <recommendedName>
        <fullName evidence="12">ATP synthase complex subunit 8</fullName>
    </recommendedName>
</protein>
<evidence type="ECO:0000256" key="1">
    <source>
        <dbReference type="ARBA" id="ARBA00004304"/>
    </source>
</evidence>
<evidence type="ECO:0000256" key="12">
    <source>
        <dbReference type="RuleBase" id="RU003661"/>
    </source>
</evidence>
<dbReference type="PANTHER" id="PTHR39937:SF1">
    <property type="entry name" value="ATP SYNTHASE PROTEIN 8"/>
    <property type="match status" value="1"/>
</dbReference>
<dbReference type="InterPro" id="IPR001421">
    <property type="entry name" value="ATP8_metazoa"/>
</dbReference>
<keyword evidence="9 12" id="KW-0496">Mitochondrion</keyword>
<geneLocation type="mitochondrion" evidence="14"/>
<keyword evidence="11" id="KW-0066">ATP synthesis</keyword>
<feature type="transmembrane region" description="Helical" evidence="13">
    <location>
        <begin position="6"/>
        <end position="26"/>
    </location>
</feature>
<keyword evidence="8 12" id="KW-0406">Ion transport</keyword>
<accession>A0A0S2A2S8</accession>
<comment type="similarity">
    <text evidence="2 12">Belongs to the ATPase protein 8 family.</text>
</comment>
<dbReference type="AlphaFoldDB" id="A0A0S2A2S8"/>
<proteinExistence type="inferred from homology"/>
<gene>
    <name evidence="14" type="primary">ATP8</name>
</gene>
<organism evidence="14">
    <name type="scientific">Pristimantis fenestratus</name>
    <name type="common">Rio Mamore robber frog</name>
    <dbReference type="NCBI Taxonomy" id="448655"/>
    <lineage>
        <taxon>Eukaryota</taxon>
        <taxon>Metazoa</taxon>
        <taxon>Chordata</taxon>
        <taxon>Craniata</taxon>
        <taxon>Vertebrata</taxon>
        <taxon>Euteleostomi</taxon>
        <taxon>Amphibia</taxon>
        <taxon>Batrachia</taxon>
        <taxon>Anura</taxon>
        <taxon>Neobatrachia</taxon>
        <taxon>Hyloidea</taxon>
        <taxon>Strabomantidae</taxon>
        <taxon>Pristimantis</taxon>
    </lineage>
</organism>
<reference evidence="14" key="1">
    <citation type="journal article" date="2015" name="Mol. Ecol. Resour.">
        <title>Mitogenome assembly from genomic multiplex libraries: comparison of strategies and novel mitogenomes for five species of frogs.</title>
        <authorList>
            <person name="Machado D.J."/>
            <person name="Lyra M.L."/>
            <person name="Grant T."/>
        </authorList>
    </citation>
    <scope>NUCLEOTIDE SEQUENCE</scope>
</reference>
<evidence type="ECO:0000256" key="9">
    <source>
        <dbReference type="ARBA" id="ARBA00023128"/>
    </source>
</evidence>
<keyword evidence="7 13" id="KW-1133">Transmembrane helix</keyword>
<evidence type="ECO:0000256" key="8">
    <source>
        <dbReference type="ARBA" id="ARBA00023065"/>
    </source>
</evidence>
<sequence length="54" mass="6606">MPQLNPSPWFYIMLSTWILLILITPIKITQLRYLNHPLPKTTLYINKPWLWPWT</sequence>
<dbReference type="InterPro" id="IPR050635">
    <property type="entry name" value="ATPase_protein_8"/>
</dbReference>
<evidence type="ECO:0000256" key="10">
    <source>
        <dbReference type="ARBA" id="ARBA00023136"/>
    </source>
</evidence>
<evidence type="ECO:0000256" key="2">
    <source>
        <dbReference type="ARBA" id="ARBA00008892"/>
    </source>
</evidence>
<evidence type="ECO:0000256" key="4">
    <source>
        <dbReference type="ARBA" id="ARBA00022547"/>
    </source>
</evidence>
<dbReference type="GO" id="GO:0031966">
    <property type="term" value="C:mitochondrial membrane"/>
    <property type="evidence" value="ECO:0007669"/>
    <property type="project" value="UniProtKB-SubCell"/>
</dbReference>
<keyword evidence="4 12" id="KW-0138">CF(0)</keyword>
<dbReference type="Pfam" id="PF00895">
    <property type="entry name" value="ATP-synt_8"/>
    <property type="match status" value="1"/>
</dbReference>
<keyword evidence="3 12" id="KW-0813">Transport</keyword>
<dbReference type="GO" id="GO:0015078">
    <property type="term" value="F:proton transmembrane transporter activity"/>
    <property type="evidence" value="ECO:0007669"/>
    <property type="project" value="InterPro"/>
</dbReference>
<dbReference type="GO" id="GO:0045259">
    <property type="term" value="C:proton-transporting ATP synthase complex"/>
    <property type="evidence" value="ECO:0007669"/>
    <property type="project" value="UniProtKB-KW"/>
</dbReference>
<evidence type="ECO:0000256" key="11">
    <source>
        <dbReference type="ARBA" id="ARBA00023310"/>
    </source>
</evidence>
<evidence type="ECO:0000313" key="14">
    <source>
        <dbReference type="EMBL" id="ALN11493.1"/>
    </source>
</evidence>
<keyword evidence="10 13" id="KW-0472">Membrane</keyword>
<evidence type="ECO:0000256" key="3">
    <source>
        <dbReference type="ARBA" id="ARBA00022448"/>
    </source>
</evidence>
<keyword evidence="6 12" id="KW-0375">Hydrogen ion transport</keyword>
<evidence type="ECO:0000256" key="6">
    <source>
        <dbReference type="ARBA" id="ARBA00022781"/>
    </source>
</evidence>